<protein>
    <submittedName>
        <fullName evidence="2">PH domain-containing protein</fullName>
    </submittedName>
</protein>
<feature type="domain" description="PH" evidence="1">
    <location>
        <begin position="41"/>
        <end position="151"/>
    </location>
</feature>
<dbReference type="EMBL" id="CP151510">
    <property type="protein sequence ID" value="WZN64776.1"/>
    <property type="molecule type" value="Genomic_DNA"/>
</dbReference>
<organism evidence="2 3">
    <name type="scientific">Chloropicon roscoffensis</name>
    <dbReference type="NCBI Taxonomy" id="1461544"/>
    <lineage>
        <taxon>Eukaryota</taxon>
        <taxon>Viridiplantae</taxon>
        <taxon>Chlorophyta</taxon>
        <taxon>Chloropicophyceae</taxon>
        <taxon>Chloropicales</taxon>
        <taxon>Chloropicaceae</taxon>
        <taxon>Chloropicon</taxon>
    </lineage>
</organism>
<evidence type="ECO:0000313" key="3">
    <source>
        <dbReference type="Proteomes" id="UP001472866"/>
    </source>
</evidence>
<gene>
    <name evidence="2" type="ORF">HKI87_10g63330</name>
</gene>
<name>A0AAX4PG06_9CHLO</name>
<sequence>MAKPSAPAASVPAASYPPVFHAPDQGQACAEHPDDVKYWVYPEHRGWLLSQAKFLKDWRRRFYVLKQGFLFKLPSDDLSPENRYKIAWSMKDCIDVSFPPVDEAKGPTLNLIMKKGYKANGREPELETVVLVADSAEERNLWFGALVAAKSKRQFQFQFQFNAAVGLPSGPASLSAGHAANVYGNTIAEELSKLRLDMSDIKKDVSTMKVENRENADAILDQAERIEDTVGSLADGIARDNAFGTDGGYGGGYTYGSPTVSSIHSDSYELGSNSEFFSGDEDVGFAPIPPPPPPPPKAFVDPADNPTEIFGERCIGVQNSFAPHEWVQDGLCGKRIRVLWRAREQRLQAAGNTRSTGKEQWWAGYVKASNPTRGLHMVQYDDGEAECLNLGKEGTLHTIAENGFGPKDIGRRVEVFWAFQERHQLLSSKSGSTRRHCNASSGKWYAGTISECRRHRFSGPEYSGEDNYQNFKDVYQKFISDAAVIKYDDGDVELLDLNQYEFRYISSPRVWQGQKVSLLTDNKLSSGGFWSCTVVTAPKHPGEAAKVVFESGIMTSVDLKNEDPTVATVWHMKEADVIPFTMEENPSTSGGAF</sequence>
<accession>A0AAX4PG06</accession>
<dbReference type="PROSITE" id="PS50003">
    <property type="entry name" value="PH_DOMAIN"/>
    <property type="match status" value="1"/>
</dbReference>
<proteinExistence type="predicted"/>
<dbReference type="SUPFAM" id="SSF50729">
    <property type="entry name" value="PH domain-like"/>
    <property type="match status" value="1"/>
</dbReference>
<keyword evidence="3" id="KW-1185">Reference proteome</keyword>
<evidence type="ECO:0000259" key="1">
    <source>
        <dbReference type="PROSITE" id="PS50003"/>
    </source>
</evidence>
<dbReference type="AlphaFoldDB" id="A0AAX4PG06"/>
<dbReference type="SMART" id="SM00233">
    <property type="entry name" value="PH"/>
    <property type="match status" value="1"/>
</dbReference>
<dbReference type="InterPro" id="IPR001849">
    <property type="entry name" value="PH_domain"/>
</dbReference>
<dbReference type="Pfam" id="PF00169">
    <property type="entry name" value="PH"/>
    <property type="match status" value="1"/>
</dbReference>
<reference evidence="2 3" key="1">
    <citation type="submission" date="2024-03" db="EMBL/GenBank/DDBJ databases">
        <title>Complete genome sequence of the green alga Chloropicon roscoffensis RCC1871.</title>
        <authorList>
            <person name="Lemieux C."/>
            <person name="Pombert J.-F."/>
            <person name="Otis C."/>
            <person name="Turmel M."/>
        </authorList>
    </citation>
    <scope>NUCLEOTIDE SEQUENCE [LARGE SCALE GENOMIC DNA]</scope>
    <source>
        <strain evidence="2 3">RCC1871</strain>
    </source>
</reference>
<dbReference type="Proteomes" id="UP001472866">
    <property type="component" value="Chromosome 10"/>
</dbReference>
<dbReference type="InterPro" id="IPR011993">
    <property type="entry name" value="PH-like_dom_sf"/>
</dbReference>
<evidence type="ECO:0000313" key="2">
    <source>
        <dbReference type="EMBL" id="WZN64776.1"/>
    </source>
</evidence>
<dbReference type="Gene3D" id="2.30.29.30">
    <property type="entry name" value="Pleckstrin-homology domain (PH domain)/Phosphotyrosine-binding domain (PTB)"/>
    <property type="match status" value="1"/>
</dbReference>